<evidence type="ECO:0000313" key="2">
    <source>
        <dbReference type="EMBL" id="OQP83676.1"/>
    </source>
</evidence>
<evidence type="ECO:0000313" key="3">
    <source>
        <dbReference type="Proteomes" id="UP000192652"/>
    </source>
</evidence>
<keyword evidence="3" id="KW-1185">Reference proteome</keyword>
<dbReference type="NCBIfam" id="TIGR02427">
    <property type="entry name" value="protocat_pcaD"/>
    <property type="match status" value="1"/>
</dbReference>
<reference evidence="2 3" key="1">
    <citation type="journal article" date="2017" name="Antonie Van Leeuwenhoek">
        <title>Rhizobium rhizosphaerae sp. nov., a novel species isolated from rice rhizosphere.</title>
        <authorList>
            <person name="Zhao J.J."/>
            <person name="Zhang J."/>
            <person name="Zhang R.J."/>
            <person name="Zhang C.W."/>
            <person name="Yin H.Q."/>
            <person name="Zhang X.X."/>
        </authorList>
    </citation>
    <scope>NUCLEOTIDE SEQUENCE [LARGE SCALE GENOMIC DNA]</scope>
    <source>
        <strain evidence="2 3">RD15</strain>
    </source>
</reference>
<dbReference type="Pfam" id="PF00561">
    <property type="entry name" value="Abhydrolase_1"/>
    <property type="match status" value="1"/>
</dbReference>
<dbReference type="InterPro" id="IPR050471">
    <property type="entry name" value="AB_hydrolase"/>
</dbReference>
<name>A0ABX3P8F2_9HYPH</name>
<feature type="domain" description="AB hydrolase-1" evidence="1">
    <location>
        <begin position="24"/>
        <end position="136"/>
    </location>
</feature>
<proteinExistence type="predicted"/>
<evidence type="ECO:0000259" key="1">
    <source>
        <dbReference type="Pfam" id="PF00561"/>
    </source>
</evidence>
<dbReference type="PRINTS" id="PR00111">
    <property type="entry name" value="ABHYDROLASE"/>
</dbReference>
<dbReference type="PANTHER" id="PTHR43433:SF5">
    <property type="entry name" value="AB HYDROLASE-1 DOMAIN-CONTAINING PROTEIN"/>
    <property type="match status" value="1"/>
</dbReference>
<dbReference type="RefSeq" id="WP_081177756.1">
    <property type="nucleotide sequence ID" value="NZ_MSPX01000029.1"/>
</dbReference>
<sequence length="263" mass="28427">MPYLERPHHRLHYRVDASGHDKAWLVFCNSLGTDLAMWDRQADALKEQFHILRYDRRGHGLSSSPPPPFSMADLGADVLHLMDHLGIERAHFCGLSIGGLVGQWLALNAAHRFDKMVLCATAARIGTTQSWTERMKAVSALGLTPLLAGTVERWFTPAFVAEAPDVIEACVAAFQATSIDGYVGGCAALADADFHESLSSISCPLLAISGADDPVCPPSDLERIARGVANGCHLSLPGRHIVNIESAERFNQALSGFLGTETE</sequence>
<accession>A0ABX3P8F2</accession>
<dbReference type="Proteomes" id="UP000192652">
    <property type="component" value="Unassembled WGS sequence"/>
</dbReference>
<protein>
    <submittedName>
        <fullName evidence="2">3-oxoadipate enol-lactonase</fullName>
    </submittedName>
</protein>
<comment type="caution">
    <text evidence="2">The sequence shown here is derived from an EMBL/GenBank/DDBJ whole genome shotgun (WGS) entry which is preliminary data.</text>
</comment>
<dbReference type="InterPro" id="IPR000073">
    <property type="entry name" value="AB_hydrolase_1"/>
</dbReference>
<dbReference type="SUPFAM" id="SSF53474">
    <property type="entry name" value="alpha/beta-Hydrolases"/>
    <property type="match status" value="1"/>
</dbReference>
<dbReference type="InterPro" id="IPR026968">
    <property type="entry name" value="PcaD/CatD"/>
</dbReference>
<dbReference type="PANTHER" id="PTHR43433">
    <property type="entry name" value="HYDROLASE, ALPHA/BETA FOLD FAMILY PROTEIN"/>
    <property type="match status" value="1"/>
</dbReference>
<dbReference type="EMBL" id="MSPX01000029">
    <property type="protein sequence ID" value="OQP83676.1"/>
    <property type="molecule type" value="Genomic_DNA"/>
</dbReference>
<dbReference type="InterPro" id="IPR029058">
    <property type="entry name" value="AB_hydrolase_fold"/>
</dbReference>
<gene>
    <name evidence="2" type="ORF">BTR14_22035</name>
</gene>
<organism evidence="2 3">
    <name type="scientific">Xaviernesmea rhizosphaerae</name>
    <dbReference type="NCBI Taxonomy" id="1672749"/>
    <lineage>
        <taxon>Bacteria</taxon>
        <taxon>Pseudomonadati</taxon>
        <taxon>Pseudomonadota</taxon>
        <taxon>Alphaproteobacteria</taxon>
        <taxon>Hyphomicrobiales</taxon>
        <taxon>Rhizobiaceae</taxon>
        <taxon>Rhizobium/Agrobacterium group</taxon>
        <taxon>Xaviernesmea</taxon>
    </lineage>
</organism>
<dbReference type="Gene3D" id="3.40.50.1820">
    <property type="entry name" value="alpha/beta hydrolase"/>
    <property type="match status" value="1"/>
</dbReference>